<accession>A0A1I8AGS9</accession>
<keyword evidence="2" id="KW-1185">Reference proteome</keyword>
<protein>
    <submittedName>
        <fullName evidence="3">BTB domain-containing protein</fullName>
    </submittedName>
</protein>
<dbReference type="Proteomes" id="UP000095287">
    <property type="component" value="Unplaced"/>
</dbReference>
<feature type="region of interest" description="Disordered" evidence="1">
    <location>
        <begin position="50"/>
        <end position="74"/>
    </location>
</feature>
<dbReference type="AlphaFoldDB" id="A0A1I8AGS9"/>
<evidence type="ECO:0000256" key="1">
    <source>
        <dbReference type="SAM" id="MobiDB-lite"/>
    </source>
</evidence>
<reference evidence="3" key="1">
    <citation type="submission" date="2016-11" db="UniProtKB">
        <authorList>
            <consortium name="WormBaseParasite"/>
        </authorList>
    </citation>
    <scope>IDENTIFICATION</scope>
</reference>
<evidence type="ECO:0000313" key="2">
    <source>
        <dbReference type="Proteomes" id="UP000095287"/>
    </source>
</evidence>
<dbReference type="WBParaSite" id="L893_g5329.t1">
    <property type="protein sequence ID" value="L893_g5329.t1"/>
    <property type="gene ID" value="L893_g5329"/>
</dbReference>
<name>A0A1I8AGS9_9BILA</name>
<proteinExistence type="predicted"/>
<organism evidence="2 3">
    <name type="scientific">Steinernema glaseri</name>
    <dbReference type="NCBI Taxonomy" id="37863"/>
    <lineage>
        <taxon>Eukaryota</taxon>
        <taxon>Metazoa</taxon>
        <taxon>Ecdysozoa</taxon>
        <taxon>Nematoda</taxon>
        <taxon>Chromadorea</taxon>
        <taxon>Rhabditida</taxon>
        <taxon>Tylenchina</taxon>
        <taxon>Panagrolaimomorpha</taxon>
        <taxon>Strongyloidoidea</taxon>
        <taxon>Steinernematidae</taxon>
        <taxon>Steinernema</taxon>
    </lineage>
</organism>
<sequence length="318" mass="35582">MLRSVIFSPARLRCHASISAHIHMYSLTADTPTPPTNGIRPHRLCGRSLHETAKEGPGNPKADTKSVVADGGKPLQQTEGPRTVFIKIGNAFYSRDVASASLSEYDRIRVIKVGEMKFTHSPEKVPLQIFKTDVLPLIISVASNYFFRNYDESRCNKDLAESLFSSLQGHTRVLGTKYTGEHCLEFIKKQIGRVENLFLFSYMEWPDSVKPLLMSFLKSPKFFKLELGVTNITVDFDMAACFIERFFNKTLSPFASLGGTPSFPLEKLEDLYPHAISKKSEDSEIVWTESGLKISAELSQDSSETVPRLMLQTSNSSS</sequence>
<evidence type="ECO:0000313" key="3">
    <source>
        <dbReference type="WBParaSite" id="L893_g5329.t1"/>
    </source>
</evidence>